<dbReference type="RefSeq" id="WP_101252968.1">
    <property type="nucleotide sequence ID" value="NZ_PIUM01000036.1"/>
</dbReference>
<dbReference type="PROSITE" id="PS50110">
    <property type="entry name" value="RESPONSE_REGULATORY"/>
    <property type="match status" value="1"/>
</dbReference>
<dbReference type="EMBL" id="PIUM01000036">
    <property type="protein sequence ID" value="PKU22200.1"/>
    <property type="molecule type" value="Genomic_DNA"/>
</dbReference>
<evidence type="ECO:0000259" key="3">
    <source>
        <dbReference type="PROSITE" id="PS50110"/>
    </source>
</evidence>
<dbReference type="SUPFAM" id="SSF52172">
    <property type="entry name" value="CheY-like"/>
    <property type="match status" value="1"/>
</dbReference>
<gene>
    <name evidence="4" type="ORF">CWS72_22870</name>
</gene>
<sequence>MSAQKTILAGRRLLVADDESFSRFFVVRMARDLGCEDIIQAVDGADALSQIKVLGDSLSALILDFNMPEINGLRLLKMIRSGEAKVSRNTNVLMLTGNSDFALVGAAMALDVDAFLIKPVSEAALTDRLSKIFSEARDVRPAAEYAAVDIDKAGKLLLSNKPVTTTSAKSGVLLQKTNQSSPAATSAATAVPGTVKMRLDQVAAGSILAENIRGPTGELLLGVGTVLSGRLLNRLAELQSAIKLDYVVVREKR</sequence>
<proteinExistence type="predicted"/>
<evidence type="ECO:0000313" key="4">
    <source>
        <dbReference type="EMBL" id="PKU22200.1"/>
    </source>
</evidence>
<feature type="domain" description="Response regulatory" evidence="3">
    <location>
        <begin position="12"/>
        <end position="133"/>
    </location>
</feature>
<organism evidence="4 5">
    <name type="scientific">Telmatospirillum siberiense</name>
    <dbReference type="NCBI Taxonomy" id="382514"/>
    <lineage>
        <taxon>Bacteria</taxon>
        <taxon>Pseudomonadati</taxon>
        <taxon>Pseudomonadota</taxon>
        <taxon>Alphaproteobacteria</taxon>
        <taxon>Rhodospirillales</taxon>
        <taxon>Rhodospirillaceae</taxon>
        <taxon>Telmatospirillum</taxon>
    </lineage>
</organism>
<evidence type="ECO:0000313" key="5">
    <source>
        <dbReference type="Proteomes" id="UP000233293"/>
    </source>
</evidence>
<dbReference type="OrthoDB" id="7271028at2"/>
<dbReference type="Pfam" id="PF00072">
    <property type="entry name" value="Response_reg"/>
    <property type="match status" value="1"/>
</dbReference>
<evidence type="ECO:0000256" key="2">
    <source>
        <dbReference type="PROSITE-ProRule" id="PRU00169"/>
    </source>
</evidence>
<dbReference type="PANTHER" id="PTHR44591">
    <property type="entry name" value="STRESS RESPONSE REGULATOR PROTEIN 1"/>
    <property type="match status" value="1"/>
</dbReference>
<evidence type="ECO:0000256" key="1">
    <source>
        <dbReference type="ARBA" id="ARBA00022553"/>
    </source>
</evidence>
<dbReference type="SMART" id="SM00448">
    <property type="entry name" value="REC"/>
    <property type="match status" value="1"/>
</dbReference>
<dbReference type="Gene3D" id="3.40.50.2300">
    <property type="match status" value="1"/>
</dbReference>
<dbReference type="AlphaFoldDB" id="A0A2N3PP75"/>
<keyword evidence="5" id="KW-1185">Reference proteome</keyword>
<name>A0A2N3PP75_9PROT</name>
<feature type="modified residue" description="4-aspartylphosphate" evidence="2">
    <location>
        <position position="64"/>
    </location>
</feature>
<reference evidence="5" key="1">
    <citation type="submission" date="2017-12" db="EMBL/GenBank/DDBJ databases">
        <title>Draft genome sequence of Telmatospirillum siberiense 26-4b1T, an acidotolerant peatland alphaproteobacterium potentially involved in sulfur cycling.</title>
        <authorList>
            <person name="Hausmann B."/>
            <person name="Pjevac P."/>
            <person name="Schreck K."/>
            <person name="Herbold C.W."/>
            <person name="Daims H."/>
            <person name="Wagner M."/>
            <person name="Pester M."/>
            <person name="Loy A."/>
        </authorList>
    </citation>
    <scope>NUCLEOTIDE SEQUENCE [LARGE SCALE GENOMIC DNA]</scope>
    <source>
        <strain evidence="5">26-4b1</strain>
    </source>
</reference>
<comment type="caution">
    <text evidence="4">The sequence shown here is derived from an EMBL/GenBank/DDBJ whole genome shotgun (WGS) entry which is preliminary data.</text>
</comment>
<dbReference type="InterPro" id="IPR001789">
    <property type="entry name" value="Sig_transdc_resp-reg_receiver"/>
</dbReference>
<dbReference type="InterPro" id="IPR050595">
    <property type="entry name" value="Bact_response_regulator"/>
</dbReference>
<protein>
    <recommendedName>
        <fullName evidence="3">Response regulatory domain-containing protein</fullName>
    </recommendedName>
</protein>
<dbReference type="PANTHER" id="PTHR44591:SF25">
    <property type="entry name" value="CHEMOTAXIS TWO-COMPONENT RESPONSE REGULATOR"/>
    <property type="match status" value="1"/>
</dbReference>
<dbReference type="Proteomes" id="UP000233293">
    <property type="component" value="Unassembled WGS sequence"/>
</dbReference>
<dbReference type="GO" id="GO:0000160">
    <property type="term" value="P:phosphorelay signal transduction system"/>
    <property type="evidence" value="ECO:0007669"/>
    <property type="project" value="InterPro"/>
</dbReference>
<keyword evidence="1 2" id="KW-0597">Phosphoprotein</keyword>
<accession>A0A2N3PP75</accession>
<dbReference type="InterPro" id="IPR011006">
    <property type="entry name" value="CheY-like_superfamily"/>
</dbReference>